<dbReference type="InterPro" id="IPR052980">
    <property type="entry name" value="Crinkler_effector"/>
</dbReference>
<dbReference type="Proteomes" id="UP000481153">
    <property type="component" value="Unassembled WGS sequence"/>
</dbReference>
<dbReference type="AlphaFoldDB" id="A0A6G0XLD5"/>
<organism evidence="5 6">
    <name type="scientific">Aphanomyces euteiches</name>
    <dbReference type="NCBI Taxonomy" id="100861"/>
    <lineage>
        <taxon>Eukaryota</taxon>
        <taxon>Sar</taxon>
        <taxon>Stramenopiles</taxon>
        <taxon>Oomycota</taxon>
        <taxon>Saprolegniomycetes</taxon>
        <taxon>Saprolegniales</taxon>
        <taxon>Verrucalvaceae</taxon>
        <taxon>Aphanomyces</taxon>
    </lineage>
</organism>
<name>A0A6G0XLD5_9STRA</name>
<dbReference type="PANTHER" id="PTHR33129:SF1">
    <property type="entry name" value="ATP-BINDING PROTEIN"/>
    <property type="match status" value="1"/>
</dbReference>
<dbReference type="EMBL" id="VJMJ01000041">
    <property type="protein sequence ID" value="KAF0740997.1"/>
    <property type="molecule type" value="Genomic_DNA"/>
</dbReference>
<evidence type="ECO:0000313" key="5">
    <source>
        <dbReference type="EMBL" id="KAF0740997.1"/>
    </source>
</evidence>
<dbReference type="GO" id="GO:0005576">
    <property type="term" value="C:extracellular region"/>
    <property type="evidence" value="ECO:0007669"/>
    <property type="project" value="UniProtKB-SubCell"/>
</dbReference>
<evidence type="ECO:0000313" key="6">
    <source>
        <dbReference type="Proteomes" id="UP000481153"/>
    </source>
</evidence>
<keyword evidence="3" id="KW-0964">Secreted</keyword>
<dbReference type="SUPFAM" id="SSF52540">
    <property type="entry name" value="P-loop containing nucleoside triphosphate hydrolases"/>
    <property type="match status" value="1"/>
</dbReference>
<dbReference type="GO" id="GO:0043657">
    <property type="term" value="C:host cell"/>
    <property type="evidence" value="ECO:0007669"/>
    <property type="project" value="UniProtKB-SubCell"/>
</dbReference>
<reference evidence="5 6" key="1">
    <citation type="submission" date="2019-07" db="EMBL/GenBank/DDBJ databases">
        <title>Genomics analysis of Aphanomyces spp. identifies a new class of oomycete effector associated with host adaptation.</title>
        <authorList>
            <person name="Gaulin E."/>
        </authorList>
    </citation>
    <scope>NUCLEOTIDE SEQUENCE [LARGE SCALE GENOMIC DNA]</scope>
    <source>
        <strain evidence="5 6">ATCC 201684</strain>
    </source>
</reference>
<accession>A0A6G0XLD5</accession>
<dbReference type="InterPro" id="IPR045379">
    <property type="entry name" value="Crinkler_N"/>
</dbReference>
<sequence length="625" mass="71802">MAEVTLNCAVYADVTMFRLTIAVNAYVSELQQAVFENQRHRDRFKFPASHLKLYLARKKNRRKKSVWLANDGKLKTFLRKSDVDKEYKEMNPLSPLNQYFGADFQPPEGKIHVLVELPDVQETALPNKKQRLDWQSTRWGSHDYDPNSQFFLLEQQDADKSGLLPVRMKLYCRPIFHRQFEFLRDEVLSKGHLGWILGPTGTGKSTTAMAFMSTLNRSEWMVTWIHVGKIWRCVRLIGDERKSRFFQVSDLDEVLMDDDTRHHVVLVDGKCLRWFLERKESNEEKQRRLAFVCSVGSRGKVQEDLEFVTGAKELFVWSWTLEEYLNAINDDEVFEMVSQNLDAPAVLTKKKTMTRAVMVESKYYYAGGSCRYMFQFNTETVATKLSDAVDALDDAKNDATSGQRSSLSINRLSGMFKRPNDVGAVYPVISQYAGTLIAVKCGPKAIKRFMSTRRDSSNPALNGWMLEMVFFASLRNGGLDLIDAAGNVIEKWNQSDLIIGDKIPKLPSAHPVWIKSLKWNQGGYDAIMVCKSTQHVRFVQVTSADTHSFHIEDFSEWLNLLSMSQESFEVKKLEIIFVIDQDKLDDFKFTTVTGTGLLEPFDWPKGKETDLVRRVGIRNLYNLSL</sequence>
<dbReference type="Pfam" id="PF20147">
    <property type="entry name" value="Crinkler"/>
    <property type="match status" value="1"/>
</dbReference>
<proteinExistence type="predicted"/>
<evidence type="ECO:0000256" key="3">
    <source>
        <dbReference type="ARBA" id="ARBA00022525"/>
    </source>
</evidence>
<protein>
    <recommendedName>
        <fullName evidence="4">Crinkler effector protein N-terminal domain-containing protein</fullName>
    </recommendedName>
</protein>
<dbReference type="InterPro" id="IPR027417">
    <property type="entry name" value="P-loop_NTPase"/>
</dbReference>
<dbReference type="VEuPathDB" id="FungiDB:AeMF1_018013"/>
<dbReference type="PANTHER" id="PTHR33129">
    <property type="entry name" value="PROTEIN KINASE DOMAIN-CONTAINING PROTEIN-RELATED"/>
    <property type="match status" value="1"/>
</dbReference>
<dbReference type="VEuPathDB" id="FungiDB:AeMF1_000831"/>
<evidence type="ECO:0000259" key="4">
    <source>
        <dbReference type="Pfam" id="PF20147"/>
    </source>
</evidence>
<comment type="subcellular location">
    <subcellularLocation>
        <location evidence="1">Host cell</location>
    </subcellularLocation>
    <subcellularLocation>
        <location evidence="2">Secreted</location>
    </subcellularLocation>
</comment>
<gene>
    <name evidence="5" type="ORF">Ae201684_003569</name>
</gene>
<evidence type="ECO:0000256" key="2">
    <source>
        <dbReference type="ARBA" id="ARBA00004613"/>
    </source>
</evidence>
<feature type="domain" description="Crinkler effector protein N-terminal" evidence="4">
    <location>
        <begin position="4"/>
        <end position="116"/>
    </location>
</feature>
<keyword evidence="6" id="KW-1185">Reference proteome</keyword>
<comment type="caution">
    <text evidence="5">The sequence shown here is derived from an EMBL/GenBank/DDBJ whole genome shotgun (WGS) entry which is preliminary data.</text>
</comment>
<evidence type="ECO:0000256" key="1">
    <source>
        <dbReference type="ARBA" id="ARBA00004340"/>
    </source>
</evidence>